<organism evidence="6 7">
    <name type="scientific">Streptosporangium oxazolinicum</name>
    <dbReference type="NCBI Taxonomy" id="909287"/>
    <lineage>
        <taxon>Bacteria</taxon>
        <taxon>Bacillati</taxon>
        <taxon>Actinomycetota</taxon>
        <taxon>Actinomycetes</taxon>
        <taxon>Streptosporangiales</taxon>
        <taxon>Streptosporangiaceae</taxon>
        <taxon>Streptosporangium</taxon>
    </lineage>
</organism>
<evidence type="ECO:0000256" key="1">
    <source>
        <dbReference type="ARBA" id="ARBA00001946"/>
    </source>
</evidence>
<dbReference type="SUPFAM" id="SSF55811">
    <property type="entry name" value="Nudix"/>
    <property type="match status" value="1"/>
</dbReference>
<dbReference type="PROSITE" id="PS51462">
    <property type="entry name" value="NUDIX"/>
    <property type="match status" value="1"/>
</dbReference>
<dbReference type="PANTHER" id="PTHR43046">
    <property type="entry name" value="GDP-MANNOSE MANNOSYL HYDROLASE"/>
    <property type="match status" value="1"/>
</dbReference>
<dbReference type="PRINTS" id="PR00502">
    <property type="entry name" value="NUDIXFAMILY"/>
</dbReference>
<comment type="similarity">
    <text evidence="2 4">Belongs to the Nudix hydrolase family.</text>
</comment>
<dbReference type="RefSeq" id="WP_344915475.1">
    <property type="nucleotide sequence ID" value="NZ_BAABAQ010000001.1"/>
</dbReference>
<comment type="cofactor">
    <cofactor evidence="1">
        <name>Mg(2+)</name>
        <dbReference type="ChEBI" id="CHEBI:18420"/>
    </cofactor>
</comment>
<evidence type="ECO:0000256" key="4">
    <source>
        <dbReference type="RuleBase" id="RU003476"/>
    </source>
</evidence>
<evidence type="ECO:0000256" key="3">
    <source>
        <dbReference type="ARBA" id="ARBA00022801"/>
    </source>
</evidence>
<dbReference type="Gene3D" id="3.90.79.10">
    <property type="entry name" value="Nucleoside Triphosphate Pyrophosphohydrolase"/>
    <property type="match status" value="1"/>
</dbReference>
<proteinExistence type="inferred from homology"/>
<evidence type="ECO:0000259" key="5">
    <source>
        <dbReference type="PROSITE" id="PS51462"/>
    </source>
</evidence>
<accession>A0ABP8AG85</accession>
<gene>
    <name evidence="6" type="ORF">GCM10022252_10530</name>
</gene>
<dbReference type="InterPro" id="IPR000086">
    <property type="entry name" value="NUDIX_hydrolase_dom"/>
</dbReference>
<dbReference type="InterPro" id="IPR020084">
    <property type="entry name" value="NUDIX_hydrolase_CS"/>
</dbReference>
<protein>
    <submittedName>
        <fullName evidence="6">NUDIX domain-containing protein</fullName>
    </submittedName>
</protein>
<dbReference type="PANTHER" id="PTHR43046:SF16">
    <property type="entry name" value="ADP-RIBOSE PYROPHOSPHATASE YJHB-RELATED"/>
    <property type="match status" value="1"/>
</dbReference>
<reference evidence="7" key="1">
    <citation type="journal article" date="2019" name="Int. J. Syst. Evol. Microbiol.">
        <title>The Global Catalogue of Microorganisms (GCM) 10K type strain sequencing project: providing services to taxonomists for standard genome sequencing and annotation.</title>
        <authorList>
            <consortium name="The Broad Institute Genomics Platform"/>
            <consortium name="The Broad Institute Genome Sequencing Center for Infectious Disease"/>
            <person name="Wu L."/>
            <person name="Ma J."/>
        </authorList>
    </citation>
    <scope>NUCLEOTIDE SEQUENCE [LARGE SCALE GENOMIC DNA]</scope>
    <source>
        <strain evidence="7">JCM 17388</strain>
    </source>
</reference>
<dbReference type="EMBL" id="BAABAQ010000001">
    <property type="protein sequence ID" value="GAA4183299.1"/>
    <property type="molecule type" value="Genomic_DNA"/>
</dbReference>
<dbReference type="InterPro" id="IPR020476">
    <property type="entry name" value="Nudix_hydrolase"/>
</dbReference>
<dbReference type="PROSITE" id="PS00893">
    <property type="entry name" value="NUDIX_BOX"/>
    <property type="match status" value="1"/>
</dbReference>
<name>A0ABP8AG85_9ACTN</name>
<dbReference type="Pfam" id="PF00293">
    <property type="entry name" value="NUDIX"/>
    <property type="match status" value="1"/>
</dbReference>
<evidence type="ECO:0000313" key="6">
    <source>
        <dbReference type="EMBL" id="GAA4183299.1"/>
    </source>
</evidence>
<evidence type="ECO:0000256" key="2">
    <source>
        <dbReference type="ARBA" id="ARBA00005582"/>
    </source>
</evidence>
<keyword evidence="3 4" id="KW-0378">Hydrolase</keyword>
<evidence type="ECO:0000313" key="7">
    <source>
        <dbReference type="Proteomes" id="UP001501251"/>
    </source>
</evidence>
<comment type="caution">
    <text evidence="6">The sequence shown here is derived from an EMBL/GenBank/DDBJ whole genome shotgun (WGS) entry which is preliminary data.</text>
</comment>
<dbReference type="InterPro" id="IPR015797">
    <property type="entry name" value="NUDIX_hydrolase-like_dom_sf"/>
</dbReference>
<dbReference type="Proteomes" id="UP001501251">
    <property type="component" value="Unassembled WGS sequence"/>
</dbReference>
<feature type="domain" description="Nudix hydrolase" evidence="5">
    <location>
        <begin position="17"/>
        <end position="147"/>
    </location>
</feature>
<sequence length="163" mass="17958">MARTEYYDDPEAPEPNSLVVGMSAVVVDDRGRILMQRRTDNGLWALPGGGMDLTESVPQAAIREVREETGYDVEVTGMVGLYTDARHIIAYTDGEVRRQFNVCLTAHVVGGSLAVSDESTDVRWISPDEFEELPMHDTQRLRIGHFLDGTVSPYIGYVGNPAG</sequence>
<keyword evidence="7" id="KW-1185">Reference proteome</keyword>